<dbReference type="FunFam" id="3.40.50.720:FF:000261">
    <property type="entry name" value="NADPH-dependent 1-acyldihydroxyacetone phosphate reductase"/>
    <property type="match status" value="1"/>
</dbReference>
<dbReference type="GeneID" id="31365708"/>
<dbReference type="Gene3D" id="3.40.50.720">
    <property type="entry name" value="NAD(P)-binding Rossmann-like Domain"/>
    <property type="match status" value="1"/>
</dbReference>
<organism evidence="4 5">
    <name type="scientific">Heterostelium pallidum (strain ATCC 26659 / Pp 5 / PN500)</name>
    <name type="common">Cellular slime mold</name>
    <name type="synonym">Polysphondylium pallidum</name>
    <dbReference type="NCBI Taxonomy" id="670386"/>
    <lineage>
        <taxon>Eukaryota</taxon>
        <taxon>Amoebozoa</taxon>
        <taxon>Evosea</taxon>
        <taxon>Eumycetozoa</taxon>
        <taxon>Dictyostelia</taxon>
        <taxon>Acytosteliales</taxon>
        <taxon>Acytosteliaceae</taxon>
        <taxon>Heterostelium</taxon>
    </lineage>
</organism>
<dbReference type="RefSeq" id="XP_020428603.1">
    <property type="nucleotide sequence ID" value="XM_020581018.1"/>
</dbReference>
<name>D3BQQ1_HETP5</name>
<evidence type="ECO:0000313" key="5">
    <source>
        <dbReference type="Proteomes" id="UP000001396"/>
    </source>
</evidence>
<evidence type="ECO:0000313" key="4">
    <source>
        <dbReference type="EMBL" id="EFA76471.1"/>
    </source>
</evidence>
<keyword evidence="2" id="KW-0560">Oxidoreductase</keyword>
<dbReference type="PANTHER" id="PTHR44169">
    <property type="entry name" value="NADPH-DEPENDENT 1-ACYLDIHYDROXYACETONE PHOSPHATE REDUCTASE"/>
    <property type="match status" value="1"/>
</dbReference>
<dbReference type="InterPro" id="IPR036291">
    <property type="entry name" value="NAD(P)-bd_dom_sf"/>
</dbReference>
<dbReference type="STRING" id="670386.D3BQQ1"/>
<dbReference type="PRINTS" id="PR00080">
    <property type="entry name" value="SDRFAMILY"/>
</dbReference>
<keyword evidence="5" id="KW-1185">Reference proteome</keyword>
<protein>
    <submittedName>
        <fullName evidence="4">Glucose/ribitol dehydrogenase family protein</fullName>
    </submittedName>
</protein>
<proteinExistence type="inferred from homology"/>
<accession>D3BQQ1</accession>
<evidence type="ECO:0000256" key="3">
    <source>
        <dbReference type="RuleBase" id="RU000363"/>
    </source>
</evidence>
<dbReference type="InterPro" id="IPR020904">
    <property type="entry name" value="Sc_DH/Rdtase_CS"/>
</dbReference>
<dbReference type="Proteomes" id="UP000001396">
    <property type="component" value="Unassembled WGS sequence"/>
</dbReference>
<reference evidence="4 5" key="1">
    <citation type="journal article" date="2011" name="Genome Res.">
        <title>Phylogeny-wide analysis of social amoeba genomes highlights ancient origins for complex intercellular communication.</title>
        <authorList>
            <person name="Heidel A.J."/>
            <person name="Lawal H.M."/>
            <person name="Felder M."/>
            <person name="Schilde C."/>
            <person name="Helps N.R."/>
            <person name="Tunggal B."/>
            <person name="Rivero F."/>
            <person name="John U."/>
            <person name="Schleicher M."/>
            <person name="Eichinger L."/>
            <person name="Platzer M."/>
            <person name="Noegel A.A."/>
            <person name="Schaap P."/>
            <person name="Gloeckner G."/>
        </authorList>
    </citation>
    <scope>NUCLEOTIDE SEQUENCE [LARGE SCALE GENOMIC DNA]</scope>
    <source>
        <strain evidence="5">ATCC 26659 / Pp 5 / PN500</strain>
    </source>
</reference>
<evidence type="ECO:0000256" key="1">
    <source>
        <dbReference type="ARBA" id="ARBA00006484"/>
    </source>
</evidence>
<dbReference type="GO" id="GO:0019433">
    <property type="term" value="P:triglyceride catabolic process"/>
    <property type="evidence" value="ECO:0007669"/>
    <property type="project" value="TreeGrafter"/>
</dbReference>
<comment type="similarity">
    <text evidence="1 3">Belongs to the short-chain dehydrogenases/reductases (SDR) family.</text>
</comment>
<dbReference type="InParanoid" id="D3BQQ1"/>
<dbReference type="PANTHER" id="PTHR44169:SF6">
    <property type="entry name" value="NADPH-DEPENDENT 1-ACYLDIHYDROXYACETONE PHOSPHATE REDUCTASE"/>
    <property type="match status" value="1"/>
</dbReference>
<gene>
    <name evidence="4" type="ORF">PPL_10237</name>
</gene>
<dbReference type="AlphaFoldDB" id="D3BQQ1"/>
<dbReference type="Pfam" id="PF00106">
    <property type="entry name" value="adh_short"/>
    <property type="match status" value="1"/>
</dbReference>
<dbReference type="InterPro" id="IPR002347">
    <property type="entry name" value="SDR_fam"/>
</dbReference>
<dbReference type="PRINTS" id="PR00081">
    <property type="entry name" value="GDHRDH"/>
</dbReference>
<dbReference type="PROSITE" id="PS00061">
    <property type="entry name" value="ADH_SHORT"/>
    <property type="match status" value="1"/>
</dbReference>
<dbReference type="GO" id="GO:0005811">
    <property type="term" value="C:lipid droplet"/>
    <property type="evidence" value="ECO:0007669"/>
    <property type="project" value="TreeGrafter"/>
</dbReference>
<dbReference type="SUPFAM" id="SSF51735">
    <property type="entry name" value="NAD(P)-binding Rossmann-fold domains"/>
    <property type="match status" value="1"/>
</dbReference>
<dbReference type="GO" id="GO:0004806">
    <property type="term" value="F:triacylglycerol lipase activity"/>
    <property type="evidence" value="ECO:0007669"/>
    <property type="project" value="TreeGrafter"/>
</dbReference>
<sequence>MSGSTRIVLVTGTSSGIGEAIVKSFTKHPNIKVYASARNLASIKKLESNNVSIVQLDVCDKSSIKNAVDFIIKKEGRIDILVNNAGMNIYSPVIEMTEEEGRRLMDTNFFGAIEVTKEVGMHMIKRRSGLIANIGSIVALVSTPFAGMYCASKAALHAWSDSLRMEMAPFNVQVSIVMPGAIKSDLVKNAQDPLTDLLNRTIYHQIKDEIIKRSNSSQDNAIPAEDFSDYAVNQILKPNPPARFAYGPLSTLLKILHYLPCWIPDFLFSKKFGLAKLKSIISNESTSTDKSKSDKIE</sequence>
<dbReference type="GO" id="GO:0006654">
    <property type="term" value="P:phosphatidic acid biosynthetic process"/>
    <property type="evidence" value="ECO:0007669"/>
    <property type="project" value="TreeGrafter"/>
</dbReference>
<dbReference type="GO" id="GO:0005783">
    <property type="term" value="C:endoplasmic reticulum"/>
    <property type="evidence" value="ECO:0007669"/>
    <property type="project" value="TreeGrafter"/>
</dbReference>
<comment type="caution">
    <text evidence="4">The sequence shown here is derived from an EMBL/GenBank/DDBJ whole genome shotgun (WGS) entry which is preliminary data.</text>
</comment>
<dbReference type="CDD" id="cd05374">
    <property type="entry name" value="17beta-HSD-like_SDR_c"/>
    <property type="match status" value="1"/>
</dbReference>
<evidence type="ECO:0000256" key="2">
    <source>
        <dbReference type="ARBA" id="ARBA00023002"/>
    </source>
</evidence>
<dbReference type="OMA" id="KEDHCDV"/>
<dbReference type="GO" id="GO:0000140">
    <property type="term" value="F:acylglycerone-phosphate reductase (NADP+) activity"/>
    <property type="evidence" value="ECO:0007669"/>
    <property type="project" value="TreeGrafter"/>
</dbReference>
<dbReference type="EMBL" id="ADBJ01000047">
    <property type="protein sequence ID" value="EFA76471.1"/>
    <property type="molecule type" value="Genomic_DNA"/>
</dbReference>